<dbReference type="EMBL" id="SJPV01000002">
    <property type="protein sequence ID" value="TWU41134.1"/>
    <property type="molecule type" value="Genomic_DNA"/>
</dbReference>
<dbReference type="GO" id="GO:0005615">
    <property type="term" value="C:extracellular space"/>
    <property type="evidence" value="ECO:0007669"/>
    <property type="project" value="InterPro"/>
</dbReference>
<dbReference type="GO" id="GO:0004866">
    <property type="term" value="F:endopeptidase inhibitor activity"/>
    <property type="evidence" value="ECO:0007669"/>
    <property type="project" value="InterPro"/>
</dbReference>
<dbReference type="CDD" id="cd02891">
    <property type="entry name" value="A2M_like"/>
    <property type="match status" value="1"/>
</dbReference>
<evidence type="ECO:0000256" key="2">
    <source>
        <dbReference type="ARBA" id="ARBA00022729"/>
    </source>
</evidence>
<keyword evidence="7" id="KW-1185">Reference proteome</keyword>
<dbReference type="Pfam" id="PF00207">
    <property type="entry name" value="A2M"/>
    <property type="match status" value="1"/>
</dbReference>
<dbReference type="InterPro" id="IPR036595">
    <property type="entry name" value="A-macroglobulin_rcpt-bd_sf"/>
</dbReference>
<comment type="caution">
    <text evidence="6">The sequence shown here is derived from an EMBL/GenBank/DDBJ whole genome shotgun (WGS) entry which is preliminary data.</text>
</comment>
<dbReference type="InterPro" id="IPR013783">
    <property type="entry name" value="Ig-like_fold"/>
</dbReference>
<feature type="transmembrane region" description="Helical" evidence="4">
    <location>
        <begin position="782"/>
        <end position="803"/>
    </location>
</feature>
<dbReference type="InterPro" id="IPR011626">
    <property type="entry name" value="Alpha-macroglobulin_TED"/>
</dbReference>
<name>A0A5C6DY07_9BACT</name>
<comment type="similarity">
    <text evidence="1">Belongs to the protease inhibitor I39 (alpha-2-macroglobulin) family. Bacterial alpha-2-macroglobulin subfamily.</text>
</comment>
<dbReference type="InterPro" id="IPR050473">
    <property type="entry name" value="A2M/Complement_sys"/>
</dbReference>
<accession>A0A5C6DY07</accession>
<dbReference type="PANTHER" id="PTHR11412">
    <property type="entry name" value="MACROGLOBULIN / COMPLEMENT"/>
    <property type="match status" value="1"/>
</dbReference>
<dbReference type="OrthoDB" id="97821at2"/>
<dbReference type="InterPro" id="IPR008930">
    <property type="entry name" value="Terpenoid_cyclase/PrenylTrfase"/>
</dbReference>
<evidence type="ECO:0000313" key="6">
    <source>
        <dbReference type="EMBL" id="TWU41134.1"/>
    </source>
</evidence>
<dbReference type="RefSeq" id="WP_146525632.1">
    <property type="nucleotide sequence ID" value="NZ_SJPV01000002.1"/>
</dbReference>
<dbReference type="SMART" id="SM01419">
    <property type="entry name" value="Thiol-ester_cl"/>
    <property type="match status" value="1"/>
</dbReference>
<dbReference type="InterPro" id="IPR002890">
    <property type="entry name" value="MG2"/>
</dbReference>
<feature type="transmembrane region" description="Helical" evidence="4">
    <location>
        <begin position="815"/>
        <end position="833"/>
    </location>
</feature>
<evidence type="ECO:0000256" key="4">
    <source>
        <dbReference type="SAM" id="Phobius"/>
    </source>
</evidence>
<reference evidence="6 7" key="1">
    <citation type="submission" date="2019-02" db="EMBL/GenBank/DDBJ databases">
        <title>Deep-cultivation of Planctomycetes and their phenomic and genomic characterization uncovers novel biology.</title>
        <authorList>
            <person name="Wiegand S."/>
            <person name="Jogler M."/>
            <person name="Boedeker C."/>
            <person name="Pinto D."/>
            <person name="Vollmers J."/>
            <person name="Rivas-Marin E."/>
            <person name="Kohn T."/>
            <person name="Peeters S.H."/>
            <person name="Heuer A."/>
            <person name="Rast P."/>
            <person name="Oberbeckmann S."/>
            <person name="Bunk B."/>
            <person name="Jeske O."/>
            <person name="Meyerdierks A."/>
            <person name="Storesund J.E."/>
            <person name="Kallscheuer N."/>
            <person name="Luecker S."/>
            <person name="Lage O.M."/>
            <person name="Pohl T."/>
            <person name="Merkel B.J."/>
            <person name="Hornburger P."/>
            <person name="Mueller R.-W."/>
            <person name="Bruemmer F."/>
            <person name="Labrenz M."/>
            <person name="Spormann A.M."/>
            <person name="Op Den Camp H."/>
            <person name="Overmann J."/>
            <person name="Amann R."/>
            <person name="Jetten M.S.M."/>
            <person name="Mascher T."/>
            <person name="Medema M.H."/>
            <person name="Devos D.P."/>
            <person name="Kaster A.-K."/>
            <person name="Ovreas L."/>
            <person name="Rohde M."/>
            <person name="Galperin M.Y."/>
            <person name="Jogler C."/>
        </authorList>
    </citation>
    <scope>NUCLEOTIDE SEQUENCE [LARGE SCALE GENOMIC DNA]</scope>
    <source>
        <strain evidence="6 7">Poly41</strain>
    </source>
</reference>
<evidence type="ECO:0000256" key="3">
    <source>
        <dbReference type="ARBA" id="ARBA00022966"/>
    </source>
</evidence>
<sequence>MNPKQPSRPNELRQTLLELHYDLLDPEEANELRGQIASDPEVASAWAETLRLASKIADAAKAPGPVVAATLPPDEVAGEVVTGKSPKGVWIGPTVAAALAASIGMMVLGASYLRRVPENPVAAVRIEANVAPSKDVSVDNQFEILTTKLDARGSSIGGFAVTPASLSFSVLARGTVLFAGRAETDQTGAGRIVLPPELVIPEEAKLTVTASSGVANVTPSTIEVPLEPTRCLTYITTDRPVYRPGETVFFRSLTLERKSFRAKVDVPIRYEIIDPSGSMVAGLATEGVTDGGVGNGALSIPSTAPGGPYTLVAKSLDGFFPEERCEFQVRAYRVPRFKTQLEFDRRSYGAGEMVNADLIAERAEGGPVAGGTVRVTATVDDRVIHSQTTTMTDQGTCSISFPLPTHLNQGKGQLSVSIDDGGTQETRTKTIPIQTGLVAVEFYPEGGYLVGGLQNRVYFVARNALGKPIHLAGEIQTRDGQRVTEIETERDGMGRFQFVPQRGERYSLKVTAPVDITNSPKLPVVAKDLPVLDTGVGVFGADEPITMTIRSDQPRPVVVRAVCRGQLVGERSLELHPATPSITLPIRKNASGVIRVTVLDSARKPAVPLVERLVFRRQTEQLHVVIAEESLPLQRSPGEPLRLNLEVRDETGEPTAAMLGVAVVDDASLSLSEAEQPSMRTHFLLTSEVQKPEDLEHANFYLADLPEAAEAVDLLLGTQGWRRFVSGTGNVPNVDFREQLVRLLQLDGPESARQTQTFQSSNEHAYEWSKYRETVASAWRALVLQTRLLLSAIFVIWLITIAIRMRRRRRWEMASWMLVAATSLVIYGCGAPVNSTVEMASDAEMAMPERSGAVTNAAIERPEALDPESLGPEAIEPGPNTGQDRVLSLDEFGEFDDQGKRLLRTATQDLPARSLTQADLEKLLAARGIDAEAMADQLIDELRFPVRQYAHQHPSDREAARNDFTETLYWNPLLITDSEGRATMRFDLSDSVTTFRVSVDAHASGGRIGSLRGEIQSRLPFQVEPKMPLEVTAGDRIDLPVALINATDSPTEVTLSLKSDSVLQRSDEAMEDRTVSLLASERKREVFSLHVANDAAAQDAAIEIRAAGDAVSDSIRRTVHVSPSGYPQTQSFAGRLDGRTTVLLPLPDEIVAGSLSVTVRAYPSPVAEVISGIDSLLREPHGCFEQASATNYPNTMVLRYMQESESVNAEVSRRAMGMLDRGYEKLTQFECAQRGYEWFGDDPGHEALSAFGLMQFADMAKVMEVSEEMVARTRTWLMGRRDGAGGFKRNPRHLHEWSVQQPIVNAYVLWAISEADVASGQPHRTASDLASELDQLNQFAQQSNDPYLIGLSAATLMNVKRTRDAEVLLEKLTPLQNPDGSLQGQTTVVSSRGLSLTMESTAIAVIAWAKHSGFGERVQAAVGWIRDHRTGDGGFGSTQATVLALKALVAAGNQTPTHLGGGELKVMMDGHVIGRAAIPDQTSGAAVEIVGLGKIVGHGTDVRSSKPRRPVPVTLVADNGNALSYSIDVSYHVSTPSSEDACPLHLTTRLSKESQDVDRIAAGQTLSMEAELVNLTGEGLPMTVAILGVPAGLEPRTAHLDELNAAGQFDYYELRGREVVLYWRMMKPNETKSIRFDVTAEIPGSYTGPASRAYLYYTSEQKQWDLPLKLQIQ</sequence>
<keyword evidence="2" id="KW-0732">Signal</keyword>
<dbReference type="Pfam" id="PF07678">
    <property type="entry name" value="TED_complement"/>
    <property type="match status" value="1"/>
</dbReference>
<dbReference type="Gene3D" id="2.60.40.1930">
    <property type="match status" value="2"/>
</dbReference>
<evidence type="ECO:0000256" key="1">
    <source>
        <dbReference type="ARBA" id="ARBA00010556"/>
    </source>
</evidence>
<organism evidence="6 7">
    <name type="scientific">Novipirellula artificiosorum</name>
    <dbReference type="NCBI Taxonomy" id="2528016"/>
    <lineage>
        <taxon>Bacteria</taxon>
        <taxon>Pseudomonadati</taxon>
        <taxon>Planctomycetota</taxon>
        <taxon>Planctomycetia</taxon>
        <taxon>Pirellulales</taxon>
        <taxon>Pirellulaceae</taxon>
        <taxon>Novipirellula</taxon>
    </lineage>
</organism>
<keyword evidence="4" id="KW-0812">Transmembrane</keyword>
<protein>
    <submittedName>
        <fullName evidence="6">MG2 domain protein</fullName>
    </submittedName>
</protein>
<evidence type="ECO:0000313" key="7">
    <source>
        <dbReference type="Proteomes" id="UP000319143"/>
    </source>
</evidence>
<evidence type="ECO:0000259" key="5">
    <source>
        <dbReference type="SMART" id="SM01360"/>
    </source>
</evidence>
<proteinExistence type="inferred from homology"/>
<dbReference type="Gene3D" id="2.60.40.10">
    <property type="entry name" value="Immunoglobulins"/>
    <property type="match status" value="1"/>
</dbReference>
<gene>
    <name evidence="6" type="ORF">Poly41_19720</name>
</gene>
<feature type="domain" description="Alpha-2-macroglobulin" evidence="5">
    <location>
        <begin position="967"/>
        <end position="1057"/>
    </location>
</feature>
<dbReference type="InterPro" id="IPR001599">
    <property type="entry name" value="Macroglobln_a2"/>
</dbReference>
<dbReference type="Pfam" id="PF01835">
    <property type="entry name" value="MG2"/>
    <property type="match status" value="1"/>
</dbReference>
<keyword evidence="4" id="KW-1133">Transmembrane helix</keyword>
<dbReference type="SMART" id="SM01360">
    <property type="entry name" value="A2M"/>
    <property type="match status" value="1"/>
</dbReference>
<keyword evidence="4" id="KW-0472">Membrane</keyword>
<dbReference type="PANTHER" id="PTHR11412:SF136">
    <property type="entry name" value="CD109 ANTIGEN"/>
    <property type="match status" value="1"/>
</dbReference>
<dbReference type="Proteomes" id="UP000319143">
    <property type="component" value="Unassembled WGS sequence"/>
</dbReference>
<dbReference type="Gene3D" id="2.60.40.690">
    <property type="entry name" value="Alpha-macroglobulin, receptor-binding domain"/>
    <property type="match status" value="1"/>
</dbReference>
<dbReference type="InterPro" id="IPR047565">
    <property type="entry name" value="Alpha-macroglob_thiol-ester_cl"/>
</dbReference>
<keyword evidence="3" id="KW-0882">Thioester bond</keyword>
<dbReference type="Gene3D" id="1.50.10.20">
    <property type="match status" value="1"/>
</dbReference>
<dbReference type="SUPFAM" id="SSF48239">
    <property type="entry name" value="Terpenoid cyclases/Protein prenyltransferases"/>
    <property type="match status" value="1"/>
</dbReference>